<dbReference type="PANTHER" id="PTHR45676:SF84">
    <property type="entry name" value="RING-TYPE DOMAIN-CONTAINING PROTEIN"/>
    <property type="match status" value="1"/>
</dbReference>
<keyword evidence="1" id="KW-0862">Zinc</keyword>
<gene>
    <name evidence="4" type="ORF">MANES_03G038200v8</name>
</gene>
<evidence type="ECO:0000256" key="1">
    <source>
        <dbReference type="PROSITE-ProRule" id="PRU00175"/>
    </source>
</evidence>
<evidence type="ECO:0000259" key="3">
    <source>
        <dbReference type="PROSITE" id="PS50089"/>
    </source>
</evidence>
<feature type="transmembrane region" description="Helical" evidence="2">
    <location>
        <begin position="12"/>
        <end position="34"/>
    </location>
</feature>
<dbReference type="UniPathway" id="UPA00143"/>
<evidence type="ECO:0000313" key="4">
    <source>
        <dbReference type="EMBL" id="OAY53972.1"/>
    </source>
</evidence>
<proteinExistence type="predicted"/>
<accession>A0A2C9W4D1</accession>
<organism evidence="4 5">
    <name type="scientific">Manihot esculenta</name>
    <name type="common">Cassava</name>
    <name type="synonym">Jatropha manihot</name>
    <dbReference type="NCBI Taxonomy" id="3983"/>
    <lineage>
        <taxon>Eukaryota</taxon>
        <taxon>Viridiplantae</taxon>
        <taxon>Streptophyta</taxon>
        <taxon>Embryophyta</taxon>
        <taxon>Tracheophyta</taxon>
        <taxon>Spermatophyta</taxon>
        <taxon>Magnoliopsida</taxon>
        <taxon>eudicotyledons</taxon>
        <taxon>Gunneridae</taxon>
        <taxon>Pentapetalae</taxon>
        <taxon>rosids</taxon>
        <taxon>fabids</taxon>
        <taxon>Malpighiales</taxon>
        <taxon>Euphorbiaceae</taxon>
        <taxon>Crotonoideae</taxon>
        <taxon>Manihoteae</taxon>
        <taxon>Manihot</taxon>
    </lineage>
</organism>
<dbReference type="OrthoDB" id="9984778at2759"/>
<dbReference type="SMART" id="SM00184">
    <property type="entry name" value="RING"/>
    <property type="match status" value="1"/>
</dbReference>
<dbReference type="PANTHER" id="PTHR45676">
    <property type="entry name" value="RING-H2 FINGER PROTEIN ATL51-RELATED"/>
    <property type="match status" value="1"/>
</dbReference>
<dbReference type="CDD" id="cd16461">
    <property type="entry name" value="RING-H2_EL5-like"/>
    <property type="match status" value="1"/>
</dbReference>
<dbReference type="Pfam" id="PF13639">
    <property type="entry name" value="zf-RING_2"/>
    <property type="match status" value="1"/>
</dbReference>
<evidence type="ECO:0000256" key="2">
    <source>
        <dbReference type="SAM" id="Phobius"/>
    </source>
</evidence>
<dbReference type="GO" id="GO:0008270">
    <property type="term" value="F:zinc ion binding"/>
    <property type="evidence" value="ECO:0007669"/>
    <property type="project" value="UniProtKB-KW"/>
</dbReference>
<dbReference type="AlphaFoldDB" id="A0A2C9W4D1"/>
<name>A0A2C9W4D1_MANES</name>
<dbReference type="PROSITE" id="PS50089">
    <property type="entry name" value="ZF_RING_2"/>
    <property type="match status" value="1"/>
</dbReference>
<dbReference type="Proteomes" id="UP000091857">
    <property type="component" value="Chromosome 3"/>
</dbReference>
<sequence>MGDSLKPSLPMLYYGLVIVGIAAVVLAIYNLIFLKCTNRRRREQSAQRPTCFIAATAGGASLNSSTFKFRKDDKVGAQGHGIDYECAVCLSAFEEGEEIRQLLGCNHYFHASCIDMWLFSHSDCPLCRSRVDAASSCRRHVVADTPEDSRENLPGENLHLMPLV</sequence>
<evidence type="ECO:0000313" key="5">
    <source>
        <dbReference type="Proteomes" id="UP000091857"/>
    </source>
</evidence>
<dbReference type="InterPro" id="IPR001841">
    <property type="entry name" value="Znf_RING"/>
</dbReference>
<dbReference type="SUPFAM" id="SSF57850">
    <property type="entry name" value="RING/U-box"/>
    <property type="match status" value="1"/>
</dbReference>
<reference evidence="5" key="1">
    <citation type="journal article" date="2016" name="Nat. Biotechnol.">
        <title>Sequencing wild and cultivated cassava and related species reveals extensive interspecific hybridization and genetic diversity.</title>
        <authorList>
            <person name="Bredeson J.V."/>
            <person name="Lyons J.B."/>
            <person name="Prochnik S.E."/>
            <person name="Wu G.A."/>
            <person name="Ha C.M."/>
            <person name="Edsinger-Gonzales E."/>
            <person name="Grimwood J."/>
            <person name="Schmutz J."/>
            <person name="Rabbi I.Y."/>
            <person name="Egesi C."/>
            <person name="Nauluvula P."/>
            <person name="Lebot V."/>
            <person name="Ndunguru J."/>
            <person name="Mkamilo G."/>
            <person name="Bart R.S."/>
            <person name="Setter T.L."/>
            <person name="Gleadow R.M."/>
            <person name="Kulakow P."/>
            <person name="Ferguson M.E."/>
            <person name="Rounsley S."/>
            <person name="Rokhsar D.S."/>
        </authorList>
    </citation>
    <scope>NUCLEOTIDE SEQUENCE [LARGE SCALE GENOMIC DNA]</scope>
    <source>
        <strain evidence="5">cv. AM560-2</strain>
    </source>
</reference>
<dbReference type="OMA" id="WRSHENN"/>
<dbReference type="Gramene" id="Manes.03G038200.1.v8.1">
    <property type="protein sequence ID" value="Manes.03G038200.1.v8.1.CDS.1"/>
    <property type="gene ID" value="Manes.03G038200.v8.1"/>
</dbReference>
<comment type="caution">
    <text evidence="4">The sequence shown here is derived from an EMBL/GenBank/DDBJ whole genome shotgun (WGS) entry which is preliminary data.</text>
</comment>
<keyword evidence="5" id="KW-1185">Reference proteome</keyword>
<keyword evidence="2" id="KW-1133">Transmembrane helix</keyword>
<keyword evidence="2" id="KW-0472">Membrane</keyword>
<dbReference type="GO" id="GO:0016567">
    <property type="term" value="P:protein ubiquitination"/>
    <property type="evidence" value="ECO:0000318"/>
    <property type="project" value="GO_Central"/>
</dbReference>
<protein>
    <recommendedName>
        <fullName evidence="3">RING-type domain-containing protein</fullName>
    </recommendedName>
</protein>
<dbReference type="EMBL" id="CM004389">
    <property type="protein sequence ID" value="OAY53972.1"/>
    <property type="molecule type" value="Genomic_DNA"/>
</dbReference>
<keyword evidence="1" id="KW-0479">Metal-binding</keyword>
<dbReference type="Gene3D" id="3.30.40.10">
    <property type="entry name" value="Zinc/RING finger domain, C3HC4 (zinc finger)"/>
    <property type="match status" value="1"/>
</dbReference>
<feature type="domain" description="RING-type" evidence="3">
    <location>
        <begin position="86"/>
        <end position="128"/>
    </location>
</feature>
<keyword evidence="2" id="KW-0812">Transmembrane</keyword>
<dbReference type="InterPro" id="IPR013083">
    <property type="entry name" value="Znf_RING/FYVE/PHD"/>
</dbReference>
<keyword evidence="1" id="KW-0863">Zinc-finger</keyword>